<dbReference type="STRING" id="863227.GCA_000373005_04118"/>
<evidence type="ECO:0000256" key="6">
    <source>
        <dbReference type="ARBA" id="ARBA00022679"/>
    </source>
</evidence>
<evidence type="ECO:0000256" key="7">
    <source>
        <dbReference type="ARBA" id="ARBA00022823"/>
    </source>
</evidence>
<dbReference type="GO" id="GO:0006086">
    <property type="term" value="P:pyruvate decarboxylation to acetyl-CoA"/>
    <property type="evidence" value="ECO:0007669"/>
    <property type="project" value="TreeGrafter"/>
</dbReference>
<dbReference type="PANTHER" id="PTHR43178">
    <property type="entry name" value="DIHYDROLIPOAMIDE ACETYLTRANSFERASE COMPONENT OF PYRUVATE DEHYDROGENASE COMPLEX"/>
    <property type="match status" value="1"/>
</dbReference>
<evidence type="ECO:0000256" key="5">
    <source>
        <dbReference type="ARBA" id="ARBA00016300"/>
    </source>
</evidence>
<evidence type="ECO:0000256" key="11">
    <source>
        <dbReference type="ARBA" id="ARBA00031531"/>
    </source>
</evidence>
<dbReference type="Gene3D" id="3.30.559.10">
    <property type="entry name" value="Chloramphenicol acetyltransferase-like domain"/>
    <property type="match status" value="1"/>
</dbReference>
<keyword evidence="15" id="KW-1185">Reference proteome</keyword>
<dbReference type="SUPFAM" id="SSF52777">
    <property type="entry name" value="CoA-dependent acyltransferases"/>
    <property type="match status" value="1"/>
</dbReference>
<accession>A0A2N7WM35</accession>
<gene>
    <name evidence="14" type="ORF">C0Z20_29910</name>
</gene>
<keyword evidence="7" id="KW-0450">Lipoyl</keyword>
<dbReference type="GO" id="GO:0005737">
    <property type="term" value="C:cytoplasm"/>
    <property type="evidence" value="ECO:0007669"/>
    <property type="project" value="TreeGrafter"/>
</dbReference>
<proteinExistence type="inferred from homology"/>
<dbReference type="RefSeq" id="WP_083925749.1">
    <property type="nucleotide sequence ID" value="NZ_KB890190.1"/>
</dbReference>
<evidence type="ECO:0000313" key="15">
    <source>
        <dbReference type="Proteomes" id="UP000235777"/>
    </source>
</evidence>
<evidence type="ECO:0000256" key="8">
    <source>
        <dbReference type="ARBA" id="ARBA00023315"/>
    </source>
</evidence>
<name>A0A2N7WM35_9BURK</name>
<evidence type="ECO:0000256" key="9">
    <source>
        <dbReference type="ARBA" id="ARBA00025211"/>
    </source>
</evidence>
<reference evidence="14 15" key="1">
    <citation type="submission" date="2018-01" db="EMBL/GenBank/DDBJ databases">
        <title>Whole genome analyses suggest that Burkholderia sensu lato contains two further novel genera in the rhizoxinica-symbiotica group Mycetohabitans gen. nov., and Trinickia gen. nov.: implications for the evolution of diazotrophy and nodulation in the Burkholderiaceae.</title>
        <authorList>
            <person name="Estrada-de los Santos P."/>
            <person name="Palmer M."/>
            <person name="Chavez-Ramirez B."/>
            <person name="Beukes C."/>
            <person name="Steenkamp E.T."/>
            <person name="Hirsch A.M."/>
            <person name="Manyaka P."/>
            <person name="Maluk M."/>
            <person name="Lafos M."/>
            <person name="Crook M."/>
            <person name="Gross E."/>
            <person name="Simon M.F."/>
            <person name="Bueno dos Reis Junior F."/>
            <person name="Poole P.S."/>
            <person name="Venter S.N."/>
            <person name="James E.K."/>
        </authorList>
    </citation>
    <scope>NUCLEOTIDE SEQUENCE [LARGE SCALE GENOMIC DNA]</scope>
    <source>
        <strain evidence="14 15">JPY 581</strain>
    </source>
</reference>
<organism evidence="14 15">
    <name type="scientific">Trinickia symbiotica</name>
    <dbReference type="NCBI Taxonomy" id="863227"/>
    <lineage>
        <taxon>Bacteria</taxon>
        <taxon>Pseudomonadati</taxon>
        <taxon>Pseudomonadota</taxon>
        <taxon>Betaproteobacteria</taxon>
        <taxon>Burkholderiales</taxon>
        <taxon>Burkholderiaceae</taxon>
        <taxon>Trinickia</taxon>
    </lineage>
</organism>
<dbReference type="FunFam" id="3.30.559.10:FF:000004">
    <property type="entry name" value="Acetyltransferase component of pyruvate dehydrogenase complex"/>
    <property type="match status" value="1"/>
</dbReference>
<dbReference type="AlphaFoldDB" id="A0A2N7WM35"/>
<evidence type="ECO:0000256" key="12">
    <source>
        <dbReference type="ARBA" id="ARBA00048370"/>
    </source>
</evidence>
<dbReference type="Proteomes" id="UP000235777">
    <property type="component" value="Unassembled WGS sequence"/>
</dbReference>
<comment type="subunit">
    <text evidence="3">Forms a 24-polypeptide structural core with octahedral symmetry.</text>
</comment>
<comment type="similarity">
    <text evidence="2">Belongs to the 2-oxoacid dehydrogenase family.</text>
</comment>
<dbReference type="Pfam" id="PF00198">
    <property type="entry name" value="2-oxoacid_dh"/>
    <property type="match status" value="1"/>
</dbReference>
<comment type="catalytic activity">
    <reaction evidence="12">
        <text>N(6)-[(R)-dihydrolipoyl]-L-lysyl-[protein] + acetyl-CoA = N(6)-[(R)-S(8)-acetyldihydrolipoyl]-L-lysyl-[protein] + CoA</text>
        <dbReference type="Rhea" id="RHEA:17017"/>
        <dbReference type="Rhea" id="RHEA-COMP:10475"/>
        <dbReference type="Rhea" id="RHEA-COMP:10478"/>
        <dbReference type="ChEBI" id="CHEBI:57287"/>
        <dbReference type="ChEBI" id="CHEBI:57288"/>
        <dbReference type="ChEBI" id="CHEBI:83100"/>
        <dbReference type="ChEBI" id="CHEBI:83111"/>
        <dbReference type="EC" id="2.3.1.12"/>
    </reaction>
</comment>
<evidence type="ECO:0000256" key="3">
    <source>
        <dbReference type="ARBA" id="ARBA00011484"/>
    </source>
</evidence>
<evidence type="ECO:0000256" key="10">
    <source>
        <dbReference type="ARBA" id="ARBA00029730"/>
    </source>
</evidence>
<feature type="domain" description="2-oxoacid dehydrogenase acyltransferase catalytic" evidence="13">
    <location>
        <begin position="24"/>
        <end position="249"/>
    </location>
</feature>
<evidence type="ECO:0000256" key="2">
    <source>
        <dbReference type="ARBA" id="ARBA00007317"/>
    </source>
</evidence>
<evidence type="ECO:0000256" key="4">
    <source>
        <dbReference type="ARBA" id="ARBA00013114"/>
    </source>
</evidence>
<protein>
    <recommendedName>
        <fullName evidence="5">Dihydrolipoyllysine-residue acetyltransferase component of pyruvate dehydrogenase complex</fullName>
        <ecNumber evidence="4">2.3.1.12</ecNumber>
    </recommendedName>
    <alternativeName>
        <fullName evidence="10">Dihydrolipoamide acetyltransferase component of pyruvate dehydrogenase complex</fullName>
    </alternativeName>
    <alternativeName>
        <fullName evidence="11">E2</fullName>
    </alternativeName>
</protein>
<dbReference type="InterPro" id="IPR001078">
    <property type="entry name" value="2-oxoacid_DH_actylTfrase"/>
</dbReference>
<dbReference type="EC" id="2.3.1.12" evidence="4"/>
<sequence length="250" mass="26815">MSPSSGLYGDLPPWPEVDFAAFGETETVPLSRIQKLTAGYLSRNWLAIPQVTHHDEADITSLDAFRARLAEDAGARVTPLAFIVKALVEALRQFPRFNASLDASGQSLIVKKYFHIGVAVDTPSGLLVAVIRDCDKKGVVELAGEIGAVSSRARQKGLPMGDMVGGCMTVSSLGNIGGTAFSPIINAPEVAILGVTKAQWKPLRDGDAIDWRLMLPLSLTYDHRVINGADAARFAVFVADVLSRPESLMK</sequence>
<dbReference type="InterPro" id="IPR023213">
    <property type="entry name" value="CAT-like_dom_sf"/>
</dbReference>
<comment type="caution">
    <text evidence="14">The sequence shown here is derived from an EMBL/GenBank/DDBJ whole genome shotgun (WGS) entry which is preliminary data.</text>
</comment>
<keyword evidence="8" id="KW-0012">Acyltransferase</keyword>
<evidence type="ECO:0000259" key="13">
    <source>
        <dbReference type="Pfam" id="PF00198"/>
    </source>
</evidence>
<dbReference type="PANTHER" id="PTHR43178:SF2">
    <property type="entry name" value="DIHYDROLIPOYLLYSINE-RESIDUE ACETYLTRANSFERASE COMPONENT OF PYRUVATE DEHYDROGENASE COMPLEX"/>
    <property type="match status" value="1"/>
</dbReference>
<comment type="cofactor">
    <cofactor evidence="1">
        <name>(R)-lipoate</name>
        <dbReference type="ChEBI" id="CHEBI:83088"/>
    </cofactor>
</comment>
<dbReference type="GO" id="GO:0004742">
    <property type="term" value="F:dihydrolipoyllysine-residue acetyltransferase activity"/>
    <property type="evidence" value="ECO:0007669"/>
    <property type="project" value="UniProtKB-EC"/>
</dbReference>
<dbReference type="GO" id="GO:0031405">
    <property type="term" value="F:lipoic acid binding"/>
    <property type="evidence" value="ECO:0007669"/>
    <property type="project" value="TreeGrafter"/>
</dbReference>
<dbReference type="InterPro" id="IPR050743">
    <property type="entry name" value="2-oxoacid_DH_E2_comp"/>
</dbReference>
<evidence type="ECO:0000256" key="1">
    <source>
        <dbReference type="ARBA" id="ARBA00001938"/>
    </source>
</evidence>
<keyword evidence="6 14" id="KW-0808">Transferase</keyword>
<dbReference type="OrthoDB" id="9805770at2"/>
<evidence type="ECO:0000313" key="14">
    <source>
        <dbReference type="EMBL" id="PMS30452.1"/>
    </source>
</evidence>
<comment type="function">
    <text evidence="9">The pyruvate dehydrogenase complex catalyzes the overall conversion of pyruvate to acetyl-CoA and CO(2). It contains multiple copies of three enzymatic components: pyruvate dehydrogenase (E1), dihydrolipoamide acetyltransferase (E2) and lipoamide dehydrogenase (E3).</text>
</comment>
<dbReference type="EMBL" id="PNYC01000031">
    <property type="protein sequence ID" value="PMS30452.1"/>
    <property type="molecule type" value="Genomic_DNA"/>
</dbReference>